<name>A0A5B8KR27_9ENTR</name>
<dbReference type="InterPro" id="IPR056464">
    <property type="entry name" value="DotM_C"/>
</dbReference>
<proteinExistence type="predicted"/>
<evidence type="ECO:0000259" key="3">
    <source>
        <dbReference type="Pfam" id="PF23127"/>
    </source>
</evidence>
<feature type="region of interest" description="Disordered" evidence="1">
    <location>
        <begin position="115"/>
        <end position="140"/>
    </location>
</feature>
<dbReference type="Pfam" id="PF23127">
    <property type="entry name" value="DotM_C"/>
    <property type="match status" value="1"/>
</dbReference>
<sequence length="279" mass="31970">MDVLNRSYRLKSRRDKGKFSRPVYALSRPAFSRVIRNESAAKWLREPPYVSSSLVWLYAHNLRLSPPNLLWLKGADRKLFYPLHSANTTKGFIEGVGIVAVARTEAEAIRLILHRPENHPAAKRSQEESRGKRSPPSWRLASRQEAHNLMTEYDMDRRGREKSLWEEALEVIKTTTMAELTIRYITLNKPETDETAAPEAMIPTDAILRNIRLPEIAVRTSLKQQLFEPSWAPPQLSGRIFLADKKRPLARPFFFNYLMPASALPSVLFGLPVLATREV</sequence>
<gene>
    <name evidence="4" type="primary">trbA</name>
</gene>
<evidence type="ECO:0000313" key="4">
    <source>
        <dbReference type="EMBL" id="QDY98180.1"/>
    </source>
</evidence>
<keyword evidence="2" id="KW-0812">Transmembrane</keyword>
<dbReference type="AlphaFoldDB" id="A0A5B8KR27"/>
<reference evidence="4" key="1">
    <citation type="submission" date="2018-10" db="EMBL/GenBank/DDBJ databases">
        <authorList>
            <person name="Zhou D."/>
            <person name="Yin Z."/>
            <person name="Feng J."/>
        </authorList>
    </citation>
    <scope>NUCLEOTIDE SEQUENCE</scope>
    <source>
        <strain evidence="4">16005813</strain>
        <plasmid evidence="4">p16005813A</plasmid>
    </source>
</reference>
<evidence type="ECO:0000256" key="1">
    <source>
        <dbReference type="SAM" id="MobiDB-lite"/>
    </source>
</evidence>
<feature type="domain" description="DotM C-terminal cytoplasmic" evidence="3">
    <location>
        <begin position="2"/>
        <end position="119"/>
    </location>
</feature>
<dbReference type="EMBL" id="MK036891">
    <property type="protein sequence ID" value="QDY98180.1"/>
    <property type="molecule type" value="Genomic_DNA"/>
</dbReference>
<keyword evidence="2" id="KW-1133">Transmembrane helix</keyword>
<protein>
    <submittedName>
        <fullName evidence="4">Conjugal transfer protein TrbA</fullName>
    </submittedName>
</protein>
<geneLocation type="plasmid" evidence="4">
    <name>p16005813A</name>
</geneLocation>
<keyword evidence="2" id="KW-0472">Membrane</keyword>
<organism evidence="4">
    <name type="scientific">Leclercia adecarboxylata</name>
    <dbReference type="NCBI Taxonomy" id="83655"/>
    <lineage>
        <taxon>Bacteria</taxon>
        <taxon>Pseudomonadati</taxon>
        <taxon>Pseudomonadota</taxon>
        <taxon>Gammaproteobacteria</taxon>
        <taxon>Enterobacterales</taxon>
        <taxon>Enterobacteriaceae</taxon>
        <taxon>Leclercia</taxon>
    </lineage>
</organism>
<feature type="transmembrane region" description="Helical" evidence="2">
    <location>
        <begin position="254"/>
        <end position="275"/>
    </location>
</feature>
<keyword evidence="4" id="KW-0614">Plasmid</keyword>
<accession>A0A5B8KR27</accession>
<evidence type="ECO:0000256" key="2">
    <source>
        <dbReference type="SAM" id="Phobius"/>
    </source>
</evidence>
<feature type="compositionally biased region" description="Basic and acidic residues" evidence="1">
    <location>
        <begin position="115"/>
        <end position="131"/>
    </location>
</feature>